<proteinExistence type="predicted"/>
<evidence type="ECO:0000313" key="2">
    <source>
        <dbReference type="Proteomes" id="UP000221721"/>
    </source>
</evidence>
<gene>
    <name evidence="1" type="ORF">SEA_GRUUNAGA_3</name>
</gene>
<name>A0A1C9LYQ3_9CAUD</name>
<sequence length="73" mass="8002">MQPPIEPIDPPTGDVSPYPNDLLILGGNRWLTITGRILPTPWGDPVELKPNTVKFWEAAALRGQGKTLSELIV</sequence>
<protein>
    <submittedName>
        <fullName evidence="1">Uncharacterized protein</fullName>
    </submittedName>
</protein>
<accession>A0A1C9LYQ3</accession>
<evidence type="ECO:0000313" key="1">
    <source>
        <dbReference type="EMBL" id="AOQ28020.1"/>
    </source>
</evidence>
<dbReference type="Proteomes" id="UP000221721">
    <property type="component" value="Segment"/>
</dbReference>
<organism evidence="1 2">
    <name type="scientific">Mycobacterium phage Gruunaga</name>
    <dbReference type="NCBI Taxonomy" id="1897770"/>
    <lineage>
        <taxon>Viruses</taxon>
        <taxon>Duplodnaviria</taxon>
        <taxon>Heunggongvirae</taxon>
        <taxon>Uroviricota</taxon>
        <taxon>Caudoviricetes</taxon>
        <taxon>Gladiatorvirus</taxon>
        <taxon>Gladiatorvirus gladiator</taxon>
    </lineage>
</organism>
<dbReference type="EMBL" id="KX576638">
    <property type="protein sequence ID" value="AOQ28020.1"/>
    <property type="molecule type" value="Genomic_DNA"/>
</dbReference>
<reference evidence="1 2" key="1">
    <citation type="submission" date="2016-07" db="EMBL/GenBank/DDBJ databases">
        <authorList>
            <person name="Crews N.M."/>
            <person name="Broadbent M.R."/>
            <person name="Baker C.M."/>
            <person name="Li L."/>
            <person name="Squire M.C."/>
            <person name="Watkins H.A."/>
            <person name="Rinehart C.A."/>
            <person name="King R.A."/>
            <person name="Staples A.K."/>
            <person name="Rowland N.S."/>
            <person name="Gaffney B.L."/>
            <person name="Ball S.L."/>
            <person name="Garlena R.A."/>
            <person name="Russell D.A."/>
            <person name="Pope W.H."/>
            <person name="Jacobs-Sera D."/>
            <person name="Hendrix R.W."/>
            <person name="Hatfull G.F."/>
        </authorList>
    </citation>
    <scope>NUCLEOTIDE SEQUENCE [LARGE SCALE GENOMIC DNA]</scope>
</reference>